<keyword evidence="3" id="KW-0547">Nucleotide-binding</keyword>
<organism evidence="10 11">
    <name type="scientific">Aequorivita vladivostokensis</name>
    <dbReference type="NCBI Taxonomy" id="171194"/>
    <lineage>
        <taxon>Bacteria</taxon>
        <taxon>Pseudomonadati</taxon>
        <taxon>Bacteroidota</taxon>
        <taxon>Flavobacteriia</taxon>
        <taxon>Flavobacteriales</taxon>
        <taxon>Flavobacteriaceae</taxon>
        <taxon>Aequorivita</taxon>
    </lineage>
</organism>
<feature type="transmembrane region" description="Helical" evidence="7">
    <location>
        <begin position="250"/>
        <end position="269"/>
    </location>
</feature>
<feature type="transmembrane region" description="Helical" evidence="7">
    <location>
        <begin position="142"/>
        <end position="161"/>
    </location>
</feature>
<dbReference type="InterPro" id="IPR039421">
    <property type="entry name" value="Type_1_exporter"/>
</dbReference>
<dbReference type="InterPro" id="IPR003593">
    <property type="entry name" value="AAA+_ATPase"/>
</dbReference>
<dbReference type="SUPFAM" id="SSF90123">
    <property type="entry name" value="ABC transporter transmembrane region"/>
    <property type="match status" value="1"/>
</dbReference>
<feature type="domain" description="ABC transporter" evidence="8">
    <location>
        <begin position="343"/>
        <end position="578"/>
    </location>
</feature>
<dbReference type="InterPro" id="IPR003439">
    <property type="entry name" value="ABC_transporter-like_ATP-bd"/>
</dbReference>
<dbReference type="Pfam" id="PF00664">
    <property type="entry name" value="ABC_membrane"/>
    <property type="match status" value="1"/>
</dbReference>
<dbReference type="SMART" id="SM00382">
    <property type="entry name" value="AAA"/>
    <property type="match status" value="1"/>
</dbReference>
<dbReference type="PROSITE" id="PS00211">
    <property type="entry name" value="ABC_TRANSPORTER_1"/>
    <property type="match status" value="1"/>
</dbReference>
<comment type="caution">
    <text evidence="10">The sequence shown here is derived from an EMBL/GenBank/DDBJ whole genome shotgun (WGS) entry which is preliminary data.</text>
</comment>
<accession>A0ABR5DFN9</accession>
<gene>
    <name evidence="10" type="ORF">MB09_13615</name>
</gene>
<feature type="transmembrane region" description="Helical" evidence="7">
    <location>
        <begin position="289"/>
        <end position="309"/>
    </location>
</feature>
<feature type="transmembrane region" description="Helical" evidence="7">
    <location>
        <begin position="18"/>
        <end position="35"/>
    </location>
</feature>
<dbReference type="Gene3D" id="3.40.50.300">
    <property type="entry name" value="P-loop containing nucleotide triphosphate hydrolases"/>
    <property type="match status" value="1"/>
</dbReference>
<evidence type="ECO:0000256" key="5">
    <source>
        <dbReference type="ARBA" id="ARBA00022989"/>
    </source>
</evidence>
<feature type="transmembrane region" description="Helical" evidence="7">
    <location>
        <begin position="64"/>
        <end position="84"/>
    </location>
</feature>
<sequence>MKELKYLNKYFLKYKGRLLLGVFITIIATVFKLVVPMKVGDSVTAVKQYMNGEITDIAVVKHELLINILLLLGAALLSAFFTFMMRQTFIVVSRYVEYDLKNEIFKHYEKLSLGFYKQNRTGDLMNRISEDVSKVRMYVGPALMYSITTLTLFVVVISYMFYKAPILTLYAIAPLPILSLAIYRLSVLINQRTTIVQQYLSKLTTFTQESFSGIAVIKAYGIEPRTNANFEELAEGSKVKNIDLAKVQALFFPLMILLIGISNILVIYIGGTRYINGQIAEFGTIVEFLIYVNMLTWPVAVVGWVTSMVQQAEASQKRINEFLETEPSIENLVAENTPIGGNIEFDHLSFTYPDTGITALKDVSFTVKPGETSAIVGNTGSGKSTILELIGRLYDVEEGMLKIDNTPIRQLNLEDLRNSIGYVPQDAFLFSDTLRNNIRFGKEDASEEEVIEAAKNAAVHKNIIGFAKGYDTVLGERGITLSGGQKQRVSIARAIIKDPQILLFDDCLSAVDTETEEEILQNLHKISENKTTIIVSHRISSVKNADKIIVLEDGKIIQQGTHNKLVNSEGYYKELYAKQLLEKEM</sequence>
<dbReference type="PANTHER" id="PTHR43394">
    <property type="entry name" value="ATP-DEPENDENT PERMEASE MDL1, MITOCHONDRIAL"/>
    <property type="match status" value="1"/>
</dbReference>
<proteinExistence type="predicted"/>
<feature type="transmembrane region" description="Helical" evidence="7">
    <location>
        <begin position="167"/>
        <end position="185"/>
    </location>
</feature>
<keyword evidence="6 7" id="KW-0472">Membrane</keyword>
<dbReference type="PROSITE" id="PS50893">
    <property type="entry name" value="ABC_TRANSPORTER_2"/>
    <property type="match status" value="1"/>
</dbReference>
<keyword evidence="11" id="KW-1185">Reference proteome</keyword>
<dbReference type="CDD" id="cd18541">
    <property type="entry name" value="ABC_6TM_TmrB_like"/>
    <property type="match status" value="1"/>
</dbReference>
<dbReference type="SUPFAM" id="SSF52540">
    <property type="entry name" value="P-loop containing nucleoside triphosphate hydrolases"/>
    <property type="match status" value="1"/>
</dbReference>
<evidence type="ECO:0000259" key="8">
    <source>
        <dbReference type="PROSITE" id="PS50893"/>
    </source>
</evidence>
<keyword evidence="5 7" id="KW-1133">Transmembrane helix</keyword>
<evidence type="ECO:0000256" key="4">
    <source>
        <dbReference type="ARBA" id="ARBA00022840"/>
    </source>
</evidence>
<feature type="domain" description="ABC transmembrane type-1" evidence="9">
    <location>
        <begin position="19"/>
        <end position="311"/>
    </location>
</feature>
<comment type="subcellular location">
    <subcellularLocation>
        <location evidence="1">Cell membrane</location>
        <topology evidence="1">Multi-pass membrane protein</topology>
    </subcellularLocation>
</comment>
<evidence type="ECO:0000313" key="10">
    <source>
        <dbReference type="EMBL" id="KJJ37576.1"/>
    </source>
</evidence>
<dbReference type="InterPro" id="IPR011527">
    <property type="entry name" value="ABC1_TM_dom"/>
</dbReference>
<evidence type="ECO:0000256" key="7">
    <source>
        <dbReference type="SAM" id="Phobius"/>
    </source>
</evidence>
<reference evidence="10 11" key="1">
    <citation type="submission" date="2014-10" db="EMBL/GenBank/DDBJ databases">
        <title>Genome sequencing of Vitellibacter vladivostokensis KMM 3516.</title>
        <authorList>
            <person name="Thevarajoo S."/>
            <person name="Selvaratnam C."/>
            <person name="Goh K.M."/>
            <person name="Chong C.S."/>
        </authorList>
    </citation>
    <scope>NUCLEOTIDE SEQUENCE [LARGE SCALE GENOMIC DNA]</scope>
    <source>
        <strain evidence="10 11">KMM 3516</strain>
    </source>
</reference>
<evidence type="ECO:0000256" key="6">
    <source>
        <dbReference type="ARBA" id="ARBA00023136"/>
    </source>
</evidence>
<dbReference type="InterPro" id="IPR036640">
    <property type="entry name" value="ABC1_TM_sf"/>
</dbReference>
<keyword evidence="2 7" id="KW-0812">Transmembrane</keyword>
<keyword evidence="4" id="KW-0067">ATP-binding</keyword>
<evidence type="ECO:0000256" key="2">
    <source>
        <dbReference type="ARBA" id="ARBA00022692"/>
    </source>
</evidence>
<dbReference type="PANTHER" id="PTHR43394:SF1">
    <property type="entry name" value="ATP-BINDING CASSETTE SUB-FAMILY B MEMBER 10, MITOCHONDRIAL"/>
    <property type="match status" value="1"/>
</dbReference>
<dbReference type="InterPro" id="IPR027417">
    <property type="entry name" value="P-loop_NTPase"/>
</dbReference>
<evidence type="ECO:0000259" key="9">
    <source>
        <dbReference type="PROSITE" id="PS50929"/>
    </source>
</evidence>
<protein>
    <submittedName>
        <fullName evidence="10">ABC transporter</fullName>
    </submittedName>
</protein>
<dbReference type="EMBL" id="JSVU01000010">
    <property type="protein sequence ID" value="KJJ37576.1"/>
    <property type="molecule type" value="Genomic_DNA"/>
</dbReference>
<dbReference type="RefSeq" id="WP_045081467.1">
    <property type="nucleotide sequence ID" value="NZ_JSVU01000010.1"/>
</dbReference>
<dbReference type="PROSITE" id="PS50929">
    <property type="entry name" value="ABC_TM1F"/>
    <property type="match status" value="1"/>
</dbReference>
<evidence type="ECO:0000313" key="11">
    <source>
        <dbReference type="Proteomes" id="UP000033497"/>
    </source>
</evidence>
<dbReference type="Proteomes" id="UP000033497">
    <property type="component" value="Unassembled WGS sequence"/>
</dbReference>
<dbReference type="InterPro" id="IPR017871">
    <property type="entry name" value="ABC_transporter-like_CS"/>
</dbReference>
<evidence type="ECO:0000256" key="3">
    <source>
        <dbReference type="ARBA" id="ARBA00022741"/>
    </source>
</evidence>
<name>A0ABR5DFN9_9FLAO</name>
<dbReference type="Gene3D" id="1.20.1560.10">
    <property type="entry name" value="ABC transporter type 1, transmembrane domain"/>
    <property type="match status" value="1"/>
</dbReference>
<evidence type="ECO:0000256" key="1">
    <source>
        <dbReference type="ARBA" id="ARBA00004651"/>
    </source>
</evidence>
<dbReference type="Pfam" id="PF00005">
    <property type="entry name" value="ABC_tran"/>
    <property type="match status" value="1"/>
</dbReference>